<accession>A0AAU9J036</accession>
<sequence length="86" mass="9765">MSLKTFSLIGLEVIPYDIGNSYTCPVRAGYLRGKTLQLRESHLPTLYSHTLTGLLIIISYSFNAYMNTNSPSVCKRLFCMSKTNYF</sequence>
<gene>
    <name evidence="1" type="ORF">BSTOLATCC_MIC19118</name>
</gene>
<dbReference type="EMBL" id="CAJZBQ010000018">
    <property type="protein sequence ID" value="CAG9317291.1"/>
    <property type="molecule type" value="Genomic_DNA"/>
</dbReference>
<reference evidence="1" key="1">
    <citation type="submission" date="2021-09" db="EMBL/GenBank/DDBJ databases">
        <authorList>
            <consortium name="AG Swart"/>
            <person name="Singh M."/>
            <person name="Singh A."/>
            <person name="Seah K."/>
            <person name="Emmerich C."/>
        </authorList>
    </citation>
    <scope>NUCLEOTIDE SEQUENCE</scope>
    <source>
        <strain evidence="1">ATCC30299</strain>
    </source>
</reference>
<keyword evidence="2" id="KW-1185">Reference proteome</keyword>
<proteinExistence type="predicted"/>
<comment type="caution">
    <text evidence="1">The sequence shown here is derived from an EMBL/GenBank/DDBJ whole genome shotgun (WGS) entry which is preliminary data.</text>
</comment>
<dbReference type="Proteomes" id="UP001162131">
    <property type="component" value="Unassembled WGS sequence"/>
</dbReference>
<evidence type="ECO:0000313" key="2">
    <source>
        <dbReference type="Proteomes" id="UP001162131"/>
    </source>
</evidence>
<protein>
    <submittedName>
        <fullName evidence="1">Uncharacterized protein</fullName>
    </submittedName>
</protein>
<name>A0AAU9J036_9CILI</name>
<evidence type="ECO:0000313" key="1">
    <source>
        <dbReference type="EMBL" id="CAG9317291.1"/>
    </source>
</evidence>
<organism evidence="1 2">
    <name type="scientific">Blepharisma stoltei</name>
    <dbReference type="NCBI Taxonomy" id="1481888"/>
    <lineage>
        <taxon>Eukaryota</taxon>
        <taxon>Sar</taxon>
        <taxon>Alveolata</taxon>
        <taxon>Ciliophora</taxon>
        <taxon>Postciliodesmatophora</taxon>
        <taxon>Heterotrichea</taxon>
        <taxon>Heterotrichida</taxon>
        <taxon>Blepharismidae</taxon>
        <taxon>Blepharisma</taxon>
    </lineage>
</organism>
<dbReference type="AlphaFoldDB" id="A0AAU9J036"/>